<dbReference type="Gene3D" id="3.80.10.10">
    <property type="entry name" value="Ribonuclease Inhibitor"/>
    <property type="match status" value="1"/>
</dbReference>
<dbReference type="Gramene" id="LPERR01G02770.1">
    <property type="protein sequence ID" value="LPERR01G02770.1"/>
    <property type="gene ID" value="LPERR01G02770"/>
</dbReference>
<dbReference type="PANTHER" id="PTHR48053">
    <property type="entry name" value="LEUCINE RICH REPEAT FAMILY PROTEIN, EXPRESSED"/>
    <property type="match status" value="1"/>
</dbReference>
<dbReference type="InterPro" id="IPR051716">
    <property type="entry name" value="Plant_RL_S/T_kinase"/>
</dbReference>
<dbReference type="STRING" id="77586.A0A0D9UWQ3"/>
<dbReference type="GO" id="GO:0016020">
    <property type="term" value="C:membrane"/>
    <property type="evidence" value="ECO:0007669"/>
    <property type="project" value="UniProtKB-SubCell"/>
</dbReference>
<keyword evidence="3" id="KW-0675">Receptor</keyword>
<evidence type="ECO:0000256" key="1">
    <source>
        <dbReference type="ARBA" id="ARBA00004167"/>
    </source>
</evidence>
<evidence type="ECO:0000313" key="4">
    <source>
        <dbReference type="EnsemblPlants" id="LPERR01G02770.1"/>
    </source>
</evidence>
<reference evidence="4 5" key="1">
    <citation type="submission" date="2012-08" db="EMBL/GenBank/DDBJ databases">
        <title>Oryza genome evolution.</title>
        <authorList>
            <person name="Wing R.A."/>
        </authorList>
    </citation>
    <scope>NUCLEOTIDE SEQUENCE</scope>
</reference>
<dbReference type="Pfam" id="PF00560">
    <property type="entry name" value="LRR_1"/>
    <property type="match status" value="1"/>
</dbReference>
<dbReference type="InterPro" id="IPR032675">
    <property type="entry name" value="LRR_dom_sf"/>
</dbReference>
<dbReference type="PANTHER" id="PTHR48053:SF165">
    <property type="entry name" value="RECEPTOR-LIKE PROTEIN KINASE 2 ISOFORM X2"/>
    <property type="match status" value="1"/>
</dbReference>
<reference evidence="5" key="2">
    <citation type="submission" date="2013-12" db="EMBL/GenBank/DDBJ databases">
        <authorList>
            <person name="Yu Y."/>
            <person name="Lee S."/>
            <person name="de Baynast K."/>
            <person name="Wissotski M."/>
            <person name="Liu L."/>
            <person name="Talag J."/>
            <person name="Goicoechea J."/>
            <person name="Angelova A."/>
            <person name="Jetty R."/>
            <person name="Kudrna D."/>
            <person name="Golser W."/>
            <person name="Rivera L."/>
            <person name="Zhang J."/>
            <person name="Wing R."/>
        </authorList>
    </citation>
    <scope>NUCLEOTIDE SEQUENCE</scope>
</reference>
<dbReference type="EnsemblPlants" id="LPERR01G02770.1">
    <property type="protein sequence ID" value="LPERR01G02770.1"/>
    <property type="gene ID" value="LPERR01G02770"/>
</dbReference>
<comment type="subcellular location">
    <subcellularLocation>
        <location evidence="1">Membrane</location>
        <topology evidence="1">Single-pass membrane protein</topology>
    </subcellularLocation>
</comment>
<dbReference type="SUPFAM" id="SSF52058">
    <property type="entry name" value="L domain-like"/>
    <property type="match status" value="1"/>
</dbReference>
<name>A0A0D9UWQ3_9ORYZ</name>
<evidence type="ECO:0000256" key="3">
    <source>
        <dbReference type="ARBA" id="ARBA00023170"/>
    </source>
</evidence>
<organism evidence="4 5">
    <name type="scientific">Leersia perrieri</name>
    <dbReference type="NCBI Taxonomy" id="77586"/>
    <lineage>
        <taxon>Eukaryota</taxon>
        <taxon>Viridiplantae</taxon>
        <taxon>Streptophyta</taxon>
        <taxon>Embryophyta</taxon>
        <taxon>Tracheophyta</taxon>
        <taxon>Spermatophyta</taxon>
        <taxon>Magnoliopsida</taxon>
        <taxon>Liliopsida</taxon>
        <taxon>Poales</taxon>
        <taxon>Poaceae</taxon>
        <taxon>BOP clade</taxon>
        <taxon>Oryzoideae</taxon>
        <taxon>Oryzeae</taxon>
        <taxon>Oryzinae</taxon>
        <taxon>Leersia</taxon>
    </lineage>
</organism>
<dbReference type="GO" id="GO:0004674">
    <property type="term" value="F:protein serine/threonine kinase activity"/>
    <property type="evidence" value="ECO:0007669"/>
    <property type="project" value="UniProtKB-EC"/>
</dbReference>
<reference evidence="4" key="3">
    <citation type="submission" date="2015-04" db="UniProtKB">
        <authorList>
            <consortium name="EnsemblPlants"/>
        </authorList>
    </citation>
    <scope>IDENTIFICATION</scope>
</reference>
<evidence type="ECO:0000256" key="2">
    <source>
        <dbReference type="ARBA" id="ARBA00022729"/>
    </source>
</evidence>
<dbReference type="AlphaFoldDB" id="A0A0D9UWQ3"/>
<keyword evidence="5" id="KW-1185">Reference proteome</keyword>
<keyword evidence="2" id="KW-0732">Signal</keyword>
<protein>
    <submittedName>
        <fullName evidence="4">Uncharacterized protein</fullName>
    </submittedName>
</protein>
<sequence length="166" mass="17387">MIVGGADQNALSPTRKELANWVDPAGAADERDDTRAAFTALPDLQPHPGGNQLKGAIPPGIGEATSLVRLRLGENLLAGEIPVAVGGMKTINFPDLDSNRLARKSPLIQEVDDSHNQLTGGIPTNFGQIDSLSRLVLAGNSLPTKIPPSLESLDLVEKRGILVSSG</sequence>
<evidence type="ECO:0000313" key="5">
    <source>
        <dbReference type="Proteomes" id="UP000032180"/>
    </source>
</evidence>
<accession>A0A0D9UWQ3</accession>
<dbReference type="Proteomes" id="UP000032180">
    <property type="component" value="Chromosome 1"/>
</dbReference>
<dbReference type="HOGENOM" id="CLU_1605111_0_0_1"/>
<dbReference type="InterPro" id="IPR001611">
    <property type="entry name" value="Leu-rich_rpt"/>
</dbReference>
<proteinExistence type="predicted"/>